<protein>
    <recommendedName>
        <fullName evidence="4">Nucleoprotein</fullName>
    </recommendedName>
</protein>
<dbReference type="AlphaFoldDB" id="A0AAW0AEI5"/>
<proteinExistence type="predicted"/>
<reference evidence="2 3" key="1">
    <citation type="journal article" date="2024" name="J Genomics">
        <title>Draft genome sequencing and assembly of Favolaschia claudopus CIRM-BRFM 2984 isolated from oak limbs.</title>
        <authorList>
            <person name="Navarro D."/>
            <person name="Drula E."/>
            <person name="Chaduli D."/>
            <person name="Cazenave R."/>
            <person name="Ahrendt S."/>
            <person name="Wang J."/>
            <person name="Lipzen A."/>
            <person name="Daum C."/>
            <person name="Barry K."/>
            <person name="Grigoriev I.V."/>
            <person name="Favel A."/>
            <person name="Rosso M.N."/>
            <person name="Martin F."/>
        </authorList>
    </citation>
    <scope>NUCLEOTIDE SEQUENCE [LARGE SCALE GENOMIC DNA]</scope>
    <source>
        <strain evidence="2 3">CIRM-BRFM 2984</strain>
    </source>
</reference>
<dbReference type="EMBL" id="JAWWNJ010000072">
    <property type="protein sequence ID" value="KAK7007192.1"/>
    <property type="molecule type" value="Genomic_DNA"/>
</dbReference>
<keyword evidence="3" id="KW-1185">Reference proteome</keyword>
<evidence type="ECO:0000313" key="2">
    <source>
        <dbReference type="EMBL" id="KAK7007192.1"/>
    </source>
</evidence>
<gene>
    <name evidence="2" type="ORF">R3P38DRAFT_3325580</name>
</gene>
<name>A0AAW0AEI5_9AGAR</name>
<dbReference type="Proteomes" id="UP001362999">
    <property type="component" value="Unassembled WGS sequence"/>
</dbReference>
<evidence type="ECO:0008006" key="4">
    <source>
        <dbReference type="Google" id="ProtNLM"/>
    </source>
</evidence>
<feature type="region of interest" description="Disordered" evidence="1">
    <location>
        <begin position="269"/>
        <end position="301"/>
    </location>
</feature>
<sequence length="388" mass="42672">MNTPQFIFPAQAVPPQEVALGHGLGPFPPETPPISSPPLDPSTPQLVVSLLFIDNIARDFQLDAPQREQLLVCAQLGSVDGGLSKADLSSRLYYMGVFLWYMNERRREAERNSVDNITQLLEDLRVRLDEGYTFTREQTKNIRSVAQDVLYEPTRTSFMTMHLDVLQKLRGDQAPMKLAAVFGNHSREKVLVTMVKRTCSSVRNSYRQDIRNSICGDAPTSLADFTYTTAMKYMRGGPGLDLDVGYSVHNGLLRRFARENPAAIGVEEVEAEEDALDEPSSSPAPPSKKRKVSPSASGGGRIPKGKDFWSLVDAFFLRKIVEFGSKNLQSAGWNGYTKETLQLDKQFFPDDSQVETLSAGSGSLSAGSGGVNAQTTRMNGVTSLLNAL</sequence>
<comment type="caution">
    <text evidence="2">The sequence shown here is derived from an EMBL/GenBank/DDBJ whole genome shotgun (WGS) entry which is preliminary data.</text>
</comment>
<organism evidence="2 3">
    <name type="scientific">Favolaschia claudopus</name>
    <dbReference type="NCBI Taxonomy" id="2862362"/>
    <lineage>
        <taxon>Eukaryota</taxon>
        <taxon>Fungi</taxon>
        <taxon>Dikarya</taxon>
        <taxon>Basidiomycota</taxon>
        <taxon>Agaricomycotina</taxon>
        <taxon>Agaricomycetes</taxon>
        <taxon>Agaricomycetidae</taxon>
        <taxon>Agaricales</taxon>
        <taxon>Marasmiineae</taxon>
        <taxon>Mycenaceae</taxon>
        <taxon>Favolaschia</taxon>
    </lineage>
</organism>
<evidence type="ECO:0000313" key="3">
    <source>
        <dbReference type="Proteomes" id="UP001362999"/>
    </source>
</evidence>
<evidence type="ECO:0000256" key="1">
    <source>
        <dbReference type="SAM" id="MobiDB-lite"/>
    </source>
</evidence>
<accession>A0AAW0AEI5</accession>